<keyword evidence="2" id="KW-0449">Lipoprotein</keyword>
<dbReference type="Pfam" id="PF14285">
    <property type="entry name" value="DUF4367"/>
    <property type="match status" value="1"/>
</dbReference>
<keyword evidence="3" id="KW-1185">Reference proteome</keyword>
<dbReference type="PANTHER" id="PTHR37507:SF2">
    <property type="entry name" value="SPORULATION PROTEIN YDCC"/>
    <property type="match status" value="1"/>
</dbReference>
<gene>
    <name evidence="2" type="ORF">skT53_22030</name>
</gene>
<reference evidence="2 3" key="1">
    <citation type="submission" date="2020-08" db="EMBL/GenBank/DDBJ databases">
        <title>Complete Genome Sequence of Effusibacillus dendaii Strain skT53, Isolated from Farmland soil.</title>
        <authorList>
            <person name="Konishi T."/>
            <person name="Kawasaki H."/>
        </authorList>
    </citation>
    <scope>NUCLEOTIDE SEQUENCE [LARGE SCALE GENOMIC DNA]</scope>
    <source>
        <strain evidence="3">skT53</strain>
    </source>
</reference>
<organism evidence="2 3">
    <name type="scientific">Effusibacillus dendaii</name>
    <dbReference type="NCBI Taxonomy" id="2743772"/>
    <lineage>
        <taxon>Bacteria</taxon>
        <taxon>Bacillati</taxon>
        <taxon>Bacillota</taxon>
        <taxon>Bacilli</taxon>
        <taxon>Bacillales</taxon>
        <taxon>Alicyclobacillaceae</taxon>
        <taxon>Effusibacillus</taxon>
    </lineage>
</organism>
<dbReference type="KEGG" id="eff:skT53_22030"/>
<dbReference type="InterPro" id="IPR025377">
    <property type="entry name" value="DUF4367"/>
</dbReference>
<dbReference type="Proteomes" id="UP000593802">
    <property type="component" value="Chromosome"/>
</dbReference>
<feature type="domain" description="DUF4367" evidence="1">
    <location>
        <begin position="231"/>
        <end position="328"/>
    </location>
</feature>
<dbReference type="InterPro" id="IPR029046">
    <property type="entry name" value="LolA/LolB/LppX"/>
</dbReference>
<dbReference type="EMBL" id="AP023366">
    <property type="protein sequence ID" value="BCJ87218.1"/>
    <property type="molecule type" value="Genomic_DNA"/>
</dbReference>
<dbReference type="PANTHER" id="PTHR37507">
    <property type="entry name" value="SPORULATION PROTEIN YDCC"/>
    <property type="match status" value="1"/>
</dbReference>
<dbReference type="AlphaFoldDB" id="A0A7I8DAK5"/>
<accession>A0A7I8DAK5</accession>
<name>A0A7I8DAK5_9BACL</name>
<dbReference type="PROSITE" id="PS51257">
    <property type="entry name" value="PROKAR_LIPOPROTEIN"/>
    <property type="match status" value="1"/>
</dbReference>
<evidence type="ECO:0000313" key="3">
    <source>
        <dbReference type="Proteomes" id="UP000593802"/>
    </source>
</evidence>
<protein>
    <submittedName>
        <fullName evidence="2">Lipoprotein</fullName>
    </submittedName>
</protein>
<evidence type="ECO:0000259" key="1">
    <source>
        <dbReference type="Pfam" id="PF14285"/>
    </source>
</evidence>
<dbReference type="RefSeq" id="WP_200756977.1">
    <property type="nucleotide sequence ID" value="NZ_AP023366.1"/>
</dbReference>
<dbReference type="SUPFAM" id="SSF89392">
    <property type="entry name" value="Prokaryotic lipoproteins and lipoprotein localization factors"/>
    <property type="match status" value="1"/>
</dbReference>
<proteinExistence type="predicted"/>
<dbReference type="InterPro" id="IPR052944">
    <property type="entry name" value="Sporulation_related"/>
</dbReference>
<dbReference type="Gene3D" id="2.50.20.10">
    <property type="entry name" value="Lipoprotein localisation LolA/LolB/LppX"/>
    <property type="match status" value="1"/>
</dbReference>
<evidence type="ECO:0000313" key="2">
    <source>
        <dbReference type="EMBL" id="BCJ87218.1"/>
    </source>
</evidence>
<sequence>MRKSLRVVWVMVFAICVGLAGCGIRSADDVVKNLQSVQKNLKSYKSTATMTVQTPSSTSKYYIETWYQAPGNYRIALGNEKKEISQVILRNEDGIYVVNPQLKKSYRFRGDWSENQGGHVYLYHALVDRILQAKDKELSIRKDSVLINMSMLPENPIITKQQVLLDDRKLYPKQMVLFNKENQPIVTVDYESFDTGMNFQKDAFTPEAAMALANTDGTVAVAGGKSDFGVIEPAYLPKGMTLKDVKEQDQTIYLVYTDAQGNVATITEARAEPGAVALPSGKMQDLLGTPAIVTGSGNVKTLYWTHQNLEFSLTSSLPVQEMTKMAQSTMSAIGK</sequence>